<feature type="transmembrane region" description="Helical" evidence="7">
    <location>
        <begin position="475"/>
        <end position="497"/>
    </location>
</feature>
<feature type="transmembrane region" description="Helical" evidence="7">
    <location>
        <begin position="503"/>
        <end position="526"/>
    </location>
</feature>
<reference evidence="9" key="1">
    <citation type="submission" date="2024-03" db="EMBL/GenBank/DDBJ databases">
        <title>WGS assembly of Saponaria officinalis var. Norfolk2.</title>
        <authorList>
            <person name="Jenkins J."/>
            <person name="Shu S."/>
            <person name="Grimwood J."/>
            <person name="Barry K."/>
            <person name="Goodstein D."/>
            <person name="Schmutz J."/>
            <person name="Leebens-Mack J."/>
            <person name="Osbourn A."/>
        </authorList>
    </citation>
    <scope>NUCLEOTIDE SEQUENCE [LARGE SCALE GENOMIC DNA]</scope>
    <source>
        <strain evidence="9">JIC</strain>
    </source>
</reference>
<feature type="transmembrane region" description="Helical" evidence="7">
    <location>
        <begin position="444"/>
        <end position="463"/>
    </location>
</feature>
<comment type="caution">
    <text evidence="9">The sequence shown here is derived from an EMBL/GenBank/DDBJ whole genome shotgun (WGS) entry which is preliminary data.</text>
</comment>
<dbReference type="Proteomes" id="UP001443914">
    <property type="component" value="Unassembled WGS sequence"/>
</dbReference>
<evidence type="ECO:0000259" key="8">
    <source>
        <dbReference type="PROSITE" id="PS50850"/>
    </source>
</evidence>
<dbReference type="InterPro" id="IPR020846">
    <property type="entry name" value="MFS_dom"/>
</dbReference>
<feature type="transmembrane region" description="Helical" evidence="7">
    <location>
        <begin position="585"/>
        <end position="607"/>
    </location>
</feature>
<proteinExistence type="inferred from homology"/>
<feature type="domain" description="Major facilitator superfamily (MFS) profile" evidence="8">
    <location>
        <begin position="340"/>
        <end position="773"/>
    </location>
</feature>
<dbReference type="InterPro" id="IPR036259">
    <property type="entry name" value="MFS_trans_sf"/>
</dbReference>
<evidence type="ECO:0000313" key="9">
    <source>
        <dbReference type="EMBL" id="KAK9748792.1"/>
    </source>
</evidence>
<dbReference type="PROSITE" id="PS50850">
    <property type="entry name" value="MFS"/>
    <property type="match status" value="1"/>
</dbReference>
<dbReference type="Pfam" id="PF00083">
    <property type="entry name" value="Sugar_tr"/>
    <property type="match status" value="1"/>
</dbReference>
<evidence type="ECO:0000256" key="3">
    <source>
        <dbReference type="ARBA" id="ARBA00022448"/>
    </source>
</evidence>
<dbReference type="PANTHER" id="PTHR23500:SF357">
    <property type="entry name" value="IP12678P"/>
    <property type="match status" value="1"/>
</dbReference>
<evidence type="ECO:0000256" key="7">
    <source>
        <dbReference type="SAM" id="Phobius"/>
    </source>
</evidence>
<dbReference type="Gene3D" id="1.20.1250.20">
    <property type="entry name" value="MFS general substrate transporter like domains"/>
    <property type="match status" value="1"/>
</dbReference>
<evidence type="ECO:0000256" key="4">
    <source>
        <dbReference type="ARBA" id="ARBA00022692"/>
    </source>
</evidence>
<dbReference type="PANTHER" id="PTHR23500">
    <property type="entry name" value="SOLUTE CARRIER FAMILY 2, FACILITATED GLUCOSE TRANSPORTER"/>
    <property type="match status" value="1"/>
</dbReference>
<sequence>MQVDELPRLRRANSGPSSLYGAIVPRVSEIADEEPQEIEPVSEIVEVEDDEIIPVSVLQDSEIDVEDDVEEASHAILHAPASQGTMLRRLSSEPIIVSHGSQSTVDKLPRLRRANSGPSSLYGAIVPRVSEIADVESQEIELVPVSQVSEIVAVEDDEIIPVSVPQGTILRRLSSEPIIVSHGSQLTVDELPRLRRAYSGPSSLYGAIVPRVSEIVDVELQEIDPVQVSQVSEIVDVEPPEIEPVPVSQVSEIVAVEDDEIIPVSVPQDTLLRRQSSGPAIFTRGSQSESEPIGILRRSHSGPIIEMMTSSTRSAENPEIKKTWWQMAISYHKILSICICFLSTLAVSYLNALPAQMIGINNVLARLSNQLIRGKYHTNVNNFCAFYDVTVLVVTASCSLAQPIAVLVTPPACARIGRKKVLIGSLLWMIAGIVFILWFPNRTILVFGLTLLHFGIGVNSRVIPMIQQEVSQDKWSYLCDIASVVGGPICIAMTSFISTNKWAWRISFGALGCFLLFILFLSFLMSESPLYLIQKKNTKKALQILSSIEGNEKMWGTFGKLLIKNEKMRKSSYSSLLAPSNRPSLLIGLFSKIAALFSIVGVLQFYGPLLFKSAGKTTEASYLPPILISIIQILFRLFPLITVKRYGRRRLVITATGLRLFSEVFLTIYFYGTSNRFTYFSYPLLLLVPGAIYVAADASMTSPTGWLDSAFPDESNEHATTLLTAFGLLQNTIMGSVSVIVFCKLNFSIFVPFILLDFFVVLLFIFYLVPETTGKKIAEVWGSHPVWGRYVKTAVNFP</sequence>
<dbReference type="InterPro" id="IPR005828">
    <property type="entry name" value="MFS_sugar_transport-like"/>
</dbReference>
<organism evidence="9 10">
    <name type="scientific">Saponaria officinalis</name>
    <name type="common">Common soapwort</name>
    <name type="synonym">Lychnis saponaria</name>
    <dbReference type="NCBI Taxonomy" id="3572"/>
    <lineage>
        <taxon>Eukaryota</taxon>
        <taxon>Viridiplantae</taxon>
        <taxon>Streptophyta</taxon>
        <taxon>Embryophyta</taxon>
        <taxon>Tracheophyta</taxon>
        <taxon>Spermatophyta</taxon>
        <taxon>Magnoliopsida</taxon>
        <taxon>eudicotyledons</taxon>
        <taxon>Gunneridae</taxon>
        <taxon>Pentapetalae</taxon>
        <taxon>Caryophyllales</taxon>
        <taxon>Caryophyllaceae</taxon>
        <taxon>Caryophylleae</taxon>
        <taxon>Saponaria</taxon>
    </lineage>
</organism>
<protein>
    <recommendedName>
        <fullName evidence="8">Major facilitator superfamily (MFS) profile domain-containing protein</fullName>
    </recommendedName>
</protein>
<feature type="transmembrane region" description="Helical" evidence="7">
    <location>
        <begin position="677"/>
        <end position="698"/>
    </location>
</feature>
<feature type="transmembrane region" description="Helical" evidence="7">
    <location>
        <begin position="421"/>
        <end position="438"/>
    </location>
</feature>
<name>A0AAW1MWQ9_SAPOF</name>
<feature type="transmembrane region" description="Helical" evidence="7">
    <location>
        <begin position="719"/>
        <end position="741"/>
    </location>
</feature>
<comment type="subcellular location">
    <subcellularLocation>
        <location evidence="1">Membrane</location>
        <topology evidence="1">Multi-pass membrane protein</topology>
    </subcellularLocation>
</comment>
<keyword evidence="3" id="KW-0813">Transport</keyword>
<evidence type="ECO:0000256" key="2">
    <source>
        <dbReference type="ARBA" id="ARBA00010992"/>
    </source>
</evidence>
<dbReference type="AlphaFoldDB" id="A0AAW1MWQ9"/>
<evidence type="ECO:0000256" key="6">
    <source>
        <dbReference type="ARBA" id="ARBA00023136"/>
    </source>
</evidence>
<keyword evidence="10" id="KW-1185">Reference proteome</keyword>
<gene>
    <name evidence="9" type="ORF">RND81_02G081400</name>
</gene>
<keyword evidence="6 7" id="KW-0472">Membrane</keyword>
<dbReference type="SUPFAM" id="SSF103473">
    <property type="entry name" value="MFS general substrate transporter"/>
    <property type="match status" value="1"/>
</dbReference>
<evidence type="ECO:0000313" key="10">
    <source>
        <dbReference type="Proteomes" id="UP001443914"/>
    </source>
</evidence>
<evidence type="ECO:0000256" key="5">
    <source>
        <dbReference type="ARBA" id="ARBA00022989"/>
    </source>
</evidence>
<dbReference type="InterPro" id="IPR045262">
    <property type="entry name" value="STP/PLT_plant"/>
</dbReference>
<accession>A0AAW1MWQ9</accession>
<feature type="transmembrane region" description="Helical" evidence="7">
    <location>
        <begin position="747"/>
        <end position="769"/>
    </location>
</feature>
<feature type="transmembrane region" description="Helical" evidence="7">
    <location>
        <begin position="622"/>
        <end position="639"/>
    </location>
</feature>
<dbReference type="EMBL" id="JBDFQZ010000002">
    <property type="protein sequence ID" value="KAK9748792.1"/>
    <property type="molecule type" value="Genomic_DNA"/>
</dbReference>
<keyword evidence="5 7" id="KW-1133">Transmembrane helix</keyword>
<dbReference type="GO" id="GO:0016020">
    <property type="term" value="C:membrane"/>
    <property type="evidence" value="ECO:0007669"/>
    <property type="project" value="UniProtKB-SubCell"/>
</dbReference>
<feature type="transmembrane region" description="Helical" evidence="7">
    <location>
        <begin position="385"/>
        <end position="409"/>
    </location>
</feature>
<keyword evidence="4 7" id="KW-0812">Transmembrane</keyword>
<evidence type="ECO:0000256" key="1">
    <source>
        <dbReference type="ARBA" id="ARBA00004141"/>
    </source>
</evidence>
<feature type="transmembrane region" description="Helical" evidence="7">
    <location>
        <begin position="334"/>
        <end position="352"/>
    </location>
</feature>
<comment type="similarity">
    <text evidence="2">Belongs to the major facilitator superfamily. Sugar transporter (TC 2.A.1.1) family.</text>
</comment>
<dbReference type="GO" id="GO:0015144">
    <property type="term" value="F:carbohydrate transmembrane transporter activity"/>
    <property type="evidence" value="ECO:0007669"/>
    <property type="project" value="InterPro"/>
</dbReference>